<dbReference type="Pfam" id="PF01565">
    <property type="entry name" value="FAD_binding_4"/>
    <property type="match status" value="1"/>
</dbReference>
<accession>A0ABQ6HYK7</accession>
<evidence type="ECO:0000256" key="4">
    <source>
        <dbReference type="ARBA" id="ARBA00022827"/>
    </source>
</evidence>
<dbReference type="SUPFAM" id="SSF56176">
    <property type="entry name" value="FAD-binding/transporter-associated domain-like"/>
    <property type="match status" value="1"/>
</dbReference>
<evidence type="ECO:0000256" key="6">
    <source>
        <dbReference type="SAM" id="MobiDB-lite"/>
    </source>
</evidence>
<feature type="compositionally biased region" description="Basic and acidic residues" evidence="6">
    <location>
        <begin position="348"/>
        <end position="365"/>
    </location>
</feature>
<dbReference type="Gene3D" id="3.40.462.20">
    <property type="match status" value="1"/>
</dbReference>
<comment type="similarity">
    <text evidence="2">Belongs to the oxygen-dependent FAD-linked oxidoreductase family.</text>
</comment>
<protein>
    <submittedName>
        <fullName evidence="8">Oxidoreductase</fullName>
    </submittedName>
</protein>
<evidence type="ECO:0000256" key="5">
    <source>
        <dbReference type="ARBA" id="ARBA00023002"/>
    </source>
</evidence>
<keyword evidence="3" id="KW-0285">Flavoprotein</keyword>
<reference evidence="9" key="1">
    <citation type="journal article" date="2019" name="Int. J. Syst. Evol. Microbiol.">
        <title>The Global Catalogue of Microorganisms (GCM) 10K type strain sequencing project: providing services to taxonomists for standard genome sequencing and annotation.</title>
        <authorList>
            <consortium name="The Broad Institute Genomics Platform"/>
            <consortium name="The Broad Institute Genome Sequencing Center for Infectious Disease"/>
            <person name="Wu L."/>
            <person name="Ma J."/>
        </authorList>
    </citation>
    <scope>NUCLEOTIDE SEQUENCE [LARGE SCALE GENOMIC DNA]</scope>
    <source>
        <strain evidence="9">NBRC 106348</strain>
    </source>
</reference>
<dbReference type="PANTHER" id="PTHR42973:SF39">
    <property type="entry name" value="FAD-BINDING PCMH-TYPE DOMAIN-CONTAINING PROTEIN"/>
    <property type="match status" value="1"/>
</dbReference>
<dbReference type="Proteomes" id="UP001157091">
    <property type="component" value="Unassembled WGS sequence"/>
</dbReference>
<proteinExistence type="inferred from homology"/>
<dbReference type="Pfam" id="PF08031">
    <property type="entry name" value="BBE"/>
    <property type="match status" value="1"/>
</dbReference>
<gene>
    <name evidence="8" type="ORF">GCM10025864_08310</name>
</gene>
<dbReference type="InterPro" id="IPR012951">
    <property type="entry name" value="BBE"/>
</dbReference>
<evidence type="ECO:0000256" key="2">
    <source>
        <dbReference type="ARBA" id="ARBA00005466"/>
    </source>
</evidence>
<evidence type="ECO:0000256" key="1">
    <source>
        <dbReference type="ARBA" id="ARBA00001974"/>
    </source>
</evidence>
<dbReference type="Gene3D" id="3.30.465.10">
    <property type="match status" value="1"/>
</dbReference>
<comment type="caution">
    <text evidence="8">The sequence shown here is derived from an EMBL/GenBank/DDBJ whole genome shotgun (WGS) entry which is preliminary data.</text>
</comment>
<keyword evidence="5" id="KW-0560">Oxidoreductase</keyword>
<comment type="cofactor">
    <cofactor evidence="1">
        <name>FAD</name>
        <dbReference type="ChEBI" id="CHEBI:57692"/>
    </cofactor>
</comment>
<evidence type="ECO:0000256" key="3">
    <source>
        <dbReference type="ARBA" id="ARBA00022630"/>
    </source>
</evidence>
<evidence type="ECO:0000259" key="7">
    <source>
        <dbReference type="PROSITE" id="PS51387"/>
    </source>
</evidence>
<dbReference type="InterPro" id="IPR016166">
    <property type="entry name" value="FAD-bd_PCMH"/>
</dbReference>
<keyword evidence="4" id="KW-0274">FAD</keyword>
<feature type="domain" description="FAD-binding PCMH-type" evidence="7">
    <location>
        <begin position="1"/>
        <end position="108"/>
    </location>
</feature>
<dbReference type="InterPro" id="IPR016169">
    <property type="entry name" value="FAD-bd_PCMH_sub2"/>
</dbReference>
<feature type="region of interest" description="Disordered" evidence="6">
    <location>
        <begin position="343"/>
        <end position="365"/>
    </location>
</feature>
<evidence type="ECO:0000313" key="8">
    <source>
        <dbReference type="EMBL" id="GMA23072.1"/>
    </source>
</evidence>
<dbReference type="InterPro" id="IPR050416">
    <property type="entry name" value="FAD-linked_Oxidoreductase"/>
</dbReference>
<organism evidence="8 9">
    <name type="scientific">Luteimicrobium album</name>
    <dbReference type="NCBI Taxonomy" id="1054550"/>
    <lineage>
        <taxon>Bacteria</taxon>
        <taxon>Bacillati</taxon>
        <taxon>Actinomycetota</taxon>
        <taxon>Actinomycetes</taxon>
        <taxon>Micrococcales</taxon>
        <taxon>Luteimicrobium</taxon>
    </lineage>
</organism>
<dbReference type="InterPro" id="IPR036318">
    <property type="entry name" value="FAD-bd_PCMH-like_sf"/>
</dbReference>
<evidence type="ECO:0000313" key="9">
    <source>
        <dbReference type="Proteomes" id="UP001157091"/>
    </source>
</evidence>
<dbReference type="InterPro" id="IPR006094">
    <property type="entry name" value="Oxid_FAD_bind_N"/>
</dbReference>
<dbReference type="EMBL" id="BSUK01000001">
    <property type="protein sequence ID" value="GMA23072.1"/>
    <property type="molecule type" value="Genomic_DNA"/>
</dbReference>
<keyword evidence="9" id="KW-1185">Reference proteome</keyword>
<dbReference type="PANTHER" id="PTHR42973">
    <property type="entry name" value="BINDING OXIDOREDUCTASE, PUTATIVE (AFU_ORTHOLOGUE AFUA_1G17690)-RELATED"/>
    <property type="match status" value="1"/>
</dbReference>
<sequence length="365" mass="37920">MERHTVRVGGGATWGAVADALAPYGLAISSGDTRSVGVGGLTLGGGIGWKVRNRGLALDSLVAADVVTADGRVLRASATDHPELFWALRGGGGNFGIVTAFEFRAHPSTEVFHGTIRFPAAEAYGVLYGWAEYLRDAPFELTSIMELANPFAGGPDAPVAVGVVFDGDDTDLAAEALDPIRALGTVLADDVALVPYGEVLVDGVLPPLGVRFVSRNAFVDRAGVDEVVRVLADAATSPGAPAVSVRSIGGAVSRIADDATAYAHRGAELMVATTVGGPPPMVEAAVPGLDSLWATLAPHVRGSYANFLTAATEGDVSASYPGATYERLAQVKRRYDPGNLFARNHNVRPAEEHRAARREASEVAP</sequence>
<name>A0ABQ6HYK7_9MICO</name>
<dbReference type="PROSITE" id="PS51387">
    <property type="entry name" value="FAD_PCMH"/>
    <property type="match status" value="1"/>
</dbReference>